<feature type="region of interest" description="Disordered" evidence="8">
    <location>
        <begin position="319"/>
        <end position="393"/>
    </location>
</feature>
<dbReference type="GO" id="GO:0005737">
    <property type="term" value="C:cytoplasm"/>
    <property type="evidence" value="ECO:0007669"/>
    <property type="project" value="UniProtKB-SubCell"/>
</dbReference>
<protein>
    <recommendedName>
        <fullName evidence="7">Protein naked cuticle homolog</fullName>
    </recommendedName>
</protein>
<sequence>MEEAERRGGGVEHSAWDKQELPGGDLKEGPFWEDQCALEVALPPERAEGREGPGQLFGTDGGERAANREGPRWLGKKRLNVDALQCDVSVEEDNHQEWTFTLYGFDNSGKATREDMSSLMHTIYEVVDASVSHSSGGSKTLRVKLTVSPEPAGKRREGPPAVHDREPIRCRTEGELAEDPRVADKRLYLHIRRPHPDAHLYSERGSYCVDENTERRNHYLDLAGIENYTSRFGPGRGGHGARGMPAGPGSLWRTAAAAVRVGTHGRWASPGPAEGLTRTPICRVPSGAGQAGAPGQGPAPPGQVALPGVRCACHAPPPVPAAARARPAGCRARPPGAGPAAPAEGAGEAVPEVPPGLGEAARRGQAREVLQLPPAAPDPAGPPGRPPPPAAPP</sequence>
<comment type="function">
    <text evidence="7">Cell autonomous antagonist of the canonical Wnt signaling pathway.</text>
</comment>
<dbReference type="GO" id="GO:0016055">
    <property type="term" value="P:Wnt signaling pathway"/>
    <property type="evidence" value="ECO:0007669"/>
    <property type="project" value="UniProtKB-UniRule"/>
</dbReference>
<keyword evidence="3" id="KW-0963">Cytoplasm</keyword>
<dbReference type="AlphaFoldDB" id="A0A8D0PH93"/>
<feature type="compositionally biased region" description="Low complexity" evidence="8">
    <location>
        <begin position="321"/>
        <end position="351"/>
    </location>
</feature>
<evidence type="ECO:0000256" key="8">
    <source>
        <dbReference type="SAM" id="MobiDB-lite"/>
    </source>
</evidence>
<evidence type="ECO:0000256" key="6">
    <source>
        <dbReference type="ARBA" id="ARBA00023136"/>
    </source>
</evidence>
<feature type="compositionally biased region" description="Pro residues" evidence="8">
    <location>
        <begin position="374"/>
        <end position="393"/>
    </location>
</feature>
<evidence type="ECO:0000256" key="4">
    <source>
        <dbReference type="ARBA" id="ARBA00022687"/>
    </source>
</evidence>
<evidence type="ECO:0000256" key="2">
    <source>
        <dbReference type="ARBA" id="ARBA00022475"/>
    </source>
</evidence>
<keyword evidence="4 7" id="KW-0879">Wnt signaling pathway</keyword>
<dbReference type="InterPro" id="IPR040140">
    <property type="entry name" value="Nkd-like"/>
</dbReference>
<feature type="region of interest" description="Disordered" evidence="8">
    <location>
        <begin position="1"/>
        <end position="70"/>
    </location>
</feature>
<accession>A0A8D0PH93</accession>
<proteinExistence type="inferred from homology"/>
<dbReference type="Proteomes" id="UP000694726">
    <property type="component" value="Unplaced"/>
</dbReference>
<evidence type="ECO:0000256" key="5">
    <source>
        <dbReference type="ARBA" id="ARBA00022723"/>
    </source>
</evidence>
<evidence type="ECO:0000256" key="1">
    <source>
        <dbReference type="ARBA" id="ARBA00007081"/>
    </source>
</evidence>
<comment type="subcellular location">
    <subcellularLocation>
        <location evidence="7">Cell membrane</location>
    </subcellularLocation>
    <subcellularLocation>
        <location evidence="7">Cytoplasm</location>
    </subcellularLocation>
</comment>
<dbReference type="GO" id="GO:0046872">
    <property type="term" value="F:metal ion binding"/>
    <property type="evidence" value="ECO:0007669"/>
    <property type="project" value="UniProtKB-KW"/>
</dbReference>
<dbReference type="Ensembl" id="ENSSSCT00015078891.1">
    <property type="protein sequence ID" value="ENSSSCP00015031835.1"/>
    <property type="gene ID" value="ENSSSCG00015059123.1"/>
</dbReference>
<feature type="compositionally biased region" description="Basic and acidic residues" evidence="8">
    <location>
        <begin position="1"/>
        <end position="30"/>
    </location>
</feature>
<reference evidence="9" key="1">
    <citation type="submission" date="2025-08" db="UniProtKB">
        <authorList>
            <consortium name="Ensembl"/>
        </authorList>
    </citation>
    <scope>IDENTIFICATION</scope>
</reference>
<keyword evidence="6" id="KW-0472">Membrane</keyword>
<evidence type="ECO:0000313" key="9">
    <source>
        <dbReference type="Ensembl" id="ENSSSCP00015031835.1"/>
    </source>
</evidence>
<evidence type="ECO:0000256" key="7">
    <source>
        <dbReference type="RuleBase" id="RU367060"/>
    </source>
</evidence>
<keyword evidence="2 7" id="KW-1003">Cell membrane</keyword>
<dbReference type="GO" id="GO:0005886">
    <property type="term" value="C:plasma membrane"/>
    <property type="evidence" value="ECO:0007669"/>
    <property type="project" value="UniProtKB-SubCell"/>
</dbReference>
<dbReference type="PANTHER" id="PTHR22611:SF1">
    <property type="entry name" value="PROTEIN NAKED CUTICLE HOMOLOG 2"/>
    <property type="match status" value="1"/>
</dbReference>
<keyword evidence="5" id="KW-0479">Metal-binding</keyword>
<dbReference type="GO" id="GO:0090090">
    <property type="term" value="P:negative regulation of canonical Wnt signaling pathway"/>
    <property type="evidence" value="ECO:0007669"/>
    <property type="project" value="UniProtKB-ARBA"/>
</dbReference>
<evidence type="ECO:0000313" key="10">
    <source>
        <dbReference type="Proteomes" id="UP000694726"/>
    </source>
</evidence>
<feature type="compositionally biased region" description="Basic and acidic residues" evidence="8">
    <location>
        <begin position="61"/>
        <end position="70"/>
    </location>
</feature>
<dbReference type="PANTHER" id="PTHR22611">
    <property type="entry name" value="PROTEIN NAKED CUTICLE"/>
    <property type="match status" value="1"/>
</dbReference>
<organism evidence="9 10">
    <name type="scientific">Sus scrofa</name>
    <name type="common">Pig</name>
    <dbReference type="NCBI Taxonomy" id="9823"/>
    <lineage>
        <taxon>Eukaryota</taxon>
        <taxon>Metazoa</taxon>
        <taxon>Chordata</taxon>
        <taxon>Craniata</taxon>
        <taxon>Vertebrata</taxon>
        <taxon>Euteleostomi</taxon>
        <taxon>Mammalia</taxon>
        <taxon>Eutheria</taxon>
        <taxon>Laurasiatheria</taxon>
        <taxon>Artiodactyla</taxon>
        <taxon>Suina</taxon>
        <taxon>Suidae</taxon>
        <taxon>Sus</taxon>
    </lineage>
</organism>
<name>A0A8D0PH93_PIG</name>
<evidence type="ECO:0000256" key="3">
    <source>
        <dbReference type="ARBA" id="ARBA00022490"/>
    </source>
</evidence>
<comment type="similarity">
    <text evidence="1 7">Belongs to the NKD family.</text>
</comment>